<dbReference type="Gene3D" id="3.30.2420.10">
    <property type="entry name" value="TonB"/>
    <property type="match status" value="1"/>
</dbReference>
<keyword evidence="3" id="KW-1133">Transmembrane helix</keyword>
<evidence type="ECO:0000313" key="8">
    <source>
        <dbReference type="Proteomes" id="UP000244896"/>
    </source>
</evidence>
<dbReference type="Proteomes" id="UP000244896">
    <property type="component" value="Chromosome"/>
</dbReference>
<feature type="signal peptide" evidence="5">
    <location>
        <begin position="1"/>
        <end position="21"/>
    </location>
</feature>
<dbReference type="GO" id="GO:0016020">
    <property type="term" value="C:membrane"/>
    <property type="evidence" value="ECO:0007669"/>
    <property type="project" value="UniProtKB-SubCell"/>
</dbReference>
<dbReference type="EMBL" id="CP023004">
    <property type="protein sequence ID" value="AWI07944.1"/>
    <property type="molecule type" value="Genomic_DNA"/>
</dbReference>
<dbReference type="RefSeq" id="WP_108823752.1">
    <property type="nucleotide sequence ID" value="NZ_CP023004.1"/>
</dbReference>
<dbReference type="NCBIfam" id="TIGR01352">
    <property type="entry name" value="tonB_Cterm"/>
    <property type="match status" value="1"/>
</dbReference>
<evidence type="ECO:0000313" key="7">
    <source>
        <dbReference type="EMBL" id="AWI07944.1"/>
    </source>
</evidence>
<feature type="domain" description="TonB C-terminal" evidence="6">
    <location>
        <begin position="168"/>
        <end position="261"/>
    </location>
</feature>
<protein>
    <recommendedName>
        <fullName evidence="6">TonB C-terminal domain-containing protein</fullName>
    </recommendedName>
</protein>
<evidence type="ECO:0000256" key="2">
    <source>
        <dbReference type="ARBA" id="ARBA00022692"/>
    </source>
</evidence>
<comment type="subcellular location">
    <subcellularLocation>
        <location evidence="1">Membrane</location>
        <topology evidence="1">Single-pass membrane protein</topology>
    </subcellularLocation>
</comment>
<proteinExistence type="predicted"/>
<feature type="chain" id="PRO_5015879135" description="TonB C-terminal domain-containing protein" evidence="5">
    <location>
        <begin position="22"/>
        <end position="261"/>
    </location>
</feature>
<sequence>MWRVIFALSCIIFLSTSVARATDYDEDIKYALNQLRAYKHESGLPMLAGYSSGIGGAHGAFYLLYPYIRTHASPENARLMLKDASPVVRIAAAKCILTPSLRPLPLKYLDCLANDKEQLWVGPFHNAKQSYKVMTVAEVVEEMRKDPEFLFKHYYGEKVRMDYITEARPLQSVQPVNAPLPEFPHEMRRANMSGYVTVRFTVNENGSVGEVFIIKSPLKEFERPVKKAVSKWRFSFSDQLPQEKRTPIVLECKFTFYFEND</sequence>
<dbReference type="InterPro" id="IPR006260">
    <property type="entry name" value="TonB/TolA_C"/>
</dbReference>
<dbReference type="InterPro" id="IPR037682">
    <property type="entry name" value="TonB_C"/>
</dbReference>
<keyword evidence="4" id="KW-0472">Membrane</keyword>
<keyword evidence="8" id="KW-1185">Reference proteome</keyword>
<dbReference type="AlphaFoldDB" id="A0A2U8DZR3"/>
<dbReference type="SUPFAM" id="SSF74653">
    <property type="entry name" value="TolA/TonB C-terminal domain"/>
    <property type="match status" value="1"/>
</dbReference>
<keyword evidence="5" id="KW-0732">Signal</keyword>
<gene>
    <name evidence="7" type="ORF">CKA38_00525</name>
</gene>
<dbReference type="KEGG" id="elut:CKA38_00525"/>
<dbReference type="OrthoDB" id="1631247at2"/>
<evidence type="ECO:0000256" key="3">
    <source>
        <dbReference type="ARBA" id="ARBA00022989"/>
    </source>
</evidence>
<name>A0A2U8DZR3_9BACT</name>
<keyword evidence="2" id="KW-0812">Transmembrane</keyword>
<evidence type="ECO:0000256" key="1">
    <source>
        <dbReference type="ARBA" id="ARBA00004167"/>
    </source>
</evidence>
<dbReference type="GO" id="GO:0055085">
    <property type="term" value="P:transmembrane transport"/>
    <property type="evidence" value="ECO:0007669"/>
    <property type="project" value="InterPro"/>
</dbReference>
<dbReference type="Pfam" id="PF03544">
    <property type="entry name" value="TonB_C"/>
    <property type="match status" value="1"/>
</dbReference>
<dbReference type="PROSITE" id="PS52015">
    <property type="entry name" value="TONB_CTD"/>
    <property type="match status" value="1"/>
</dbReference>
<evidence type="ECO:0000256" key="4">
    <source>
        <dbReference type="ARBA" id="ARBA00023136"/>
    </source>
</evidence>
<evidence type="ECO:0000259" key="6">
    <source>
        <dbReference type="PROSITE" id="PS52015"/>
    </source>
</evidence>
<accession>A0A2U8DZR3</accession>
<evidence type="ECO:0000256" key="5">
    <source>
        <dbReference type="SAM" id="SignalP"/>
    </source>
</evidence>
<reference evidence="7 8" key="1">
    <citation type="journal article" date="2018" name="Syst. Appl. Microbiol.">
        <title>Ereboglobus luteus gen. nov. sp. nov. from cockroach guts, and new insights into the oxygen relationship of the genera Opitutus and Didymococcus (Verrucomicrobia: Opitutaceae).</title>
        <authorList>
            <person name="Tegtmeier D."/>
            <person name="Belitz A."/>
            <person name="Radek R."/>
            <person name="Heimerl T."/>
            <person name="Brune A."/>
        </authorList>
    </citation>
    <scope>NUCLEOTIDE SEQUENCE [LARGE SCALE GENOMIC DNA]</scope>
    <source>
        <strain evidence="7 8">Ho45</strain>
    </source>
</reference>
<organism evidence="7 8">
    <name type="scientific">Ereboglobus luteus</name>
    <dbReference type="NCBI Taxonomy" id="1796921"/>
    <lineage>
        <taxon>Bacteria</taxon>
        <taxon>Pseudomonadati</taxon>
        <taxon>Verrucomicrobiota</taxon>
        <taxon>Opitutia</taxon>
        <taxon>Opitutales</taxon>
        <taxon>Opitutaceae</taxon>
        <taxon>Ereboglobus</taxon>
    </lineage>
</organism>